<keyword evidence="9" id="KW-1185">Reference proteome</keyword>
<keyword evidence="6" id="KW-0732">Signal</keyword>
<reference evidence="8 9" key="1">
    <citation type="submission" date="2020-07" db="EMBL/GenBank/DDBJ databases">
        <title>Sequencing the genomes of 1000 actinobacteria strains.</title>
        <authorList>
            <person name="Klenk H.-P."/>
        </authorList>
    </citation>
    <scope>NUCLEOTIDE SEQUENCE [LARGE SCALE GENOMIC DNA]</scope>
    <source>
        <strain evidence="8 9">DSM 29531</strain>
    </source>
</reference>
<dbReference type="PANTHER" id="PTHR42852:SF6">
    <property type="entry name" value="THIOL:DISULFIDE INTERCHANGE PROTEIN DSBE"/>
    <property type="match status" value="1"/>
</dbReference>
<comment type="caution">
    <text evidence="8">The sequence shown here is derived from an EMBL/GenBank/DDBJ whole genome shotgun (WGS) entry which is preliminary data.</text>
</comment>
<evidence type="ECO:0000313" key="9">
    <source>
        <dbReference type="Proteomes" id="UP000571817"/>
    </source>
</evidence>
<dbReference type="EMBL" id="JACCFW010000001">
    <property type="protein sequence ID" value="NYJ73524.1"/>
    <property type="molecule type" value="Genomic_DNA"/>
</dbReference>
<feature type="domain" description="Thioredoxin" evidence="7">
    <location>
        <begin position="48"/>
        <end position="194"/>
    </location>
</feature>
<evidence type="ECO:0000256" key="5">
    <source>
        <dbReference type="ARBA" id="ARBA00023284"/>
    </source>
</evidence>
<dbReference type="InterPro" id="IPR000866">
    <property type="entry name" value="AhpC/TSA"/>
</dbReference>
<evidence type="ECO:0000259" key="7">
    <source>
        <dbReference type="PROSITE" id="PS51352"/>
    </source>
</evidence>
<dbReference type="PROSITE" id="PS00194">
    <property type="entry name" value="THIOREDOXIN_1"/>
    <property type="match status" value="1"/>
</dbReference>
<evidence type="ECO:0000313" key="8">
    <source>
        <dbReference type="EMBL" id="NYJ73524.1"/>
    </source>
</evidence>
<feature type="signal peptide" evidence="6">
    <location>
        <begin position="1"/>
        <end position="24"/>
    </location>
</feature>
<dbReference type="InterPro" id="IPR013766">
    <property type="entry name" value="Thioredoxin_domain"/>
</dbReference>
<dbReference type="PROSITE" id="PS51257">
    <property type="entry name" value="PROKAR_LIPOPROTEIN"/>
    <property type="match status" value="1"/>
</dbReference>
<evidence type="ECO:0000256" key="3">
    <source>
        <dbReference type="ARBA" id="ARBA00022968"/>
    </source>
</evidence>
<evidence type="ECO:0000256" key="6">
    <source>
        <dbReference type="SAM" id="SignalP"/>
    </source>
</evidence>
<evidence type="ECO:0000256" key="1">
    <source>
        <dbReference type="ARBA" id="ARBA00004196"/>
    </source>
</evidence>
<keyword evidence="8" id="KW-0413">Isomerase</keyword>
<keyword evidence="5" id="KW-0676">Redox-active center</keyword>
<dbReference type="GO" id="GO:0016209">
    <property type="term" value="F:antioxidant activity"/>
    <property type="evidence" value="ECO:0007669"/>
    <property type="project" value="InterPro"/>
</dbReference>
<keyword evidence="4" id="KW-1015">Disulfide bond</keyword>
<protein>
    <submittedName>
        <fullName evidence="8">Thiol-disulfide isomerase/thioredoxin</fullName>
    </submittedName>
</protein>
<gene>
    <name evidence="8" type="ORF">HNR15_000487</name>
</gene>
<dbReference type="Proteomes" id="UP000571817">
    <property type="component" value="Unassembled WGS sequence"/>
</dbReference>
<dbReference type="Gene3D" id="3.40.30.10">
    <property type="entry name" value="Glutaredoxin"/>
    <property type="match status" value="1"/>
</dbReference>
<sequence length="196" mass="19863">MRPLRLTAGAVCAAVLLTACSSGGGGNTIGGQARNAGGTGGGGAVEQLSVAQRGKPLAVSGTELTGAPWSSSADAKGKVVVLNVWGSWCGPCQTEFADLQKAWTQLKASGQPVVMMGLDFKEGADTALATTRERGMTYPSLQYGDGRTIAALGGNFKNSPPTTLVLDSQHRVAARVTGPVDSTTLVGLVDDTLSGK</sequence>
<organism evidence="8 9">
    <name type="scientific">Allobranchiibius huperziae</name>
    <dbReference type="NCBI Taxonomy" id="1874116"/>
    <lineage>
        <taxon>Bacteria</taxon>
        <taxon>Bacillati</taxon>
        <taxon>Actinomycetota</taxon>
        <taxon>Actinomycetes</taxon>
        <taxon>Micrococcales</taxon>
        <taxon>Dermacoccaceae</taxon>
        <taxon>Allobranchiibius</taxon>
    </lineage>
</organism>
<proteinExistence type="predicted"/>
<dbReference type="GO" id="GO:0016853">
    <property type="term" value="F:isomerase activity"/>
    <property type="evidence" value="ECO:0007669"/>
    <property type="project" value="UniProtKB-KW"/>
</dbReference>
<dbReference type="GO" id="GO:0030313">
    <property type="term" value="C:cell envelope"/>
    <property type="evidence" value="ECO:0007669"/>
    <property type="project" value="UniProtKB-SubCell"/>
</dbReference>
<dbReference type="InterPro" id="IPR017937">
    <property type="entry name" value="Thioredoxin_CS"/>
</dbReference>
<dbReference type="GO" id="GO:0016491">
    <property type="term" value="F:oxidoreductase activity"/>
    <property type="evidence" value="ECO:0007669"/>
    <property type="project" value="InterPro"/>
</dbReference>
<dbReference type="CDD" id="cd02966">
    <property type="entry name" value="TlpA_like_family"/>
    <property type="match status" value="1"/>
</dbReference>
<dbReference type="AlphaFoldDB" id="A0A853DEM5"/>
<comment type="subcellular location">
    <subcellularLocation>
        <location evidence="1">Cell envelope</location>
    </subcellularLocation>
</comment>
<keyword evidence="3" id="KW-0812">Transmembrane</keyword>
<keyword evidence="3" id="KW-0735">Signal-anchor</keyword>
<dbReference type="Pfam" id="PF00578">
    <property type="entry name" value="AhpC-TSA"/>
    <property type="match status" value="1"/>
</dbReference>
<dbReference type="GO" id="GO:0017004">
    <property type="term" value="P:cytochrome complex assembly"/>
    <property type="evidence" value="ECO:0007669"/>
    <property type="project" value="UniProtKB-KW"/>
</dbReference>
<dbReference type="RefSeq" id="WP_179478840.1">
    <property type="nucleotide sequence ID" value="NZ_JACCFW010000001.1"/>
</dbReference>
<feature type="chain" id="PRO_5038458728" evidence="6">
    <location>
        <begin position="25"/>
        <end position="196"/>
    </location>
</feature>
<evidence type="ECO:0000256" key="4">
    <source>
        <dbReference type="ARBA" id="ARBA00023157"/>
    </source>
</evidence>
<dbReference type="SUPFAM" id="SSF52833">
    <property type="entry name" value="Thioredoxin-like"/>
    <property type="match status" value="1"/>
</dbReference>
<name>A0A853DEM5_9MICO</name>
<dbReference type="PROSITE" id="PS51352">
    <property type="entry name" value="THIOREDOXIN_2"/>
    <property type="match status" value="1"/>
</dbReference>
<accession>A0A853DEM5</accession>
<evidence type="ECO:0000256" key="2">
    <source>
        <dbReference type="ARBA" id="ARBA00022748"/>
    </source>
</evidence>
<keyword evidence="2" id="KW-0201">Cytochrome c-type biogenesis</keyword>
<dbReference type="InterPro" id="IPR050553">
    <property type="entry name" value="Thioredoxin_ResA/DsbE_sf"/>
</dbReference>
<dbReference type="InterPro" id="IPR036249">
    <property type="entry name" value="Thioredoxin-like_sf"/>
</dbReference>
<dbReference type="PANTHER" id="PTHR42852">
    <property type="entry name" value="THIOL:DISULFIDE INTERCHANGE PROTEIN DSBE"/>
    <property type="match status" value="1"/>
</dbReference>